<comment type="similarity">
    <text evidence="2 4">Belongs to the NOSIP family.</text>
</comment>
<dbReference type="RefSeq" id="XP_790354.2">
    <property type="nucleotide sequence ID" value="XM_785261.5"/>
</dbReference>
<dbReference type="KEGG" id="spu:585431"/>
<dbReference type="CDD" id="cd16662">
    <property type="entry name" value="RING-Ubox2_NOSIP"/>
    <property type="match status" value="1"/>
</dbReference>
<dbReference type="PANTHER" id="PTHR13063:SF10">
    <property type="entry name" value="NITRIC OXIDE SYNTHASE-INTERACTING PROTEIN"/>
    <property type="match status" value="1"/>
</dbReference>
<dbReference type="CTD" id="51070"/>
<feature type="compositionally biased region" description="Basic and acidic residues" evidence="5">
    <location>
        <begin position="93"/>
        <end position="104"/>
    </location>
</feature>
<protein>
    <recommendedName>
        <fullName evidence="6">Nitric oxide synthase-interacting protein zinc-finger domain-containing protein</fullName>
    </recommendedName>
</protein>
<accession>A0A7M7RCW6</accession>
<feature type="compositionally biased region" description="Polar residues" evidence="5">
    <location>
        <begin position="117"/>
        <end position="128"/>
    </location>
</feature>
<dbReference type="InterPro" id="IPR031790">
    <property type="entry name" value="Znf-NOSIP"/>
</dbReference>
<dbReference type="GO" id="GO:0061630">
    <property type="term" value="F:ubiquitin protein ligase activity"/>
    <property type="evidence" value="ECO:0007669"/>
    <property type="project" value="InterPro"/>
</dbReference>
<dbReference type="Proteomes" id="UP000007110">
    <property type="component" value="Unassembled WGS sequence"/>
</dbReference>
<dbReference type="Gene3D" id="3.30.40.10">
    <property type="entry name" value="Zinc/RING finger domain, C3HC4 (zinc finger)"/>
    <property type="match status" value="2"/>
</dbReference>
<dbReference type="AlphaFoldDB" id="A0A7M7RCW6"/>
<reference evidence="8" key="1">
    <citation type="submission" date="2015-02" db="EMBL/GenBank/DDBJ databases">
        <title>Genome sequencing for Strongylocentrotus purpuratus.</title>
        <authorList>
            <person name="Murali S."/>
            <person name="Liu Y."/>
            <person name="Vee V."/>
            <person name="English A."/>
            <person name="Wang M."/>
            <person name="Skinner E."/>
            <person name="Han Y."/>
            <person name="Muzny D.M."/>
            <person name="Worley K.C."/>
            <person name="Gibbs R.A."/>
        </authorList>
    </citation>
    <scope>NUCLEOTIDE SEQUENCE</scope>
</reference>
<dbReference type="GeneID" id="585431"/>
<dbReference type="EnsemblMetazoa" id="XM_785261">
    <property type="protein sequence ID" value="XP_790354"/>
    <property type="gene ID" value="LOC585431"/>
</dbReference>
<dbReference type="PANTHER" id="PTHR13063">
    <property type="entry name" value="ENOS INTERACTING PROTEIN"/>
    <property type="match status" value="1"/>
</dbReference>
<dbReference type="FunFam" id="3.30.40.10:FF:000027">
    <property type="entry name" value="Pre-mRNA-processing factor 19, putative"/>
    <property type="match status" value="1"/>
</dbReference>
<dbReference type="OMA" id="PCVTKFM"/>
<dbReference type="InParanoid" id="A0A7M7RCW6"/>
<dbReference type="SUPFAM" id="SSF57850">
    <property type="entry name" value="RING/U-box"/>
    <property type="match status" value="2"/>
</dbReference>
<proteinExistence type="inferred from homology"/>
<dbReference type="InterPro" id="IPR016818">
    <property type="entry name" value="NOSIP"/>
</dbReference>
<sequence>MTRHQRNCTAGTVYTYHERQKDAAESGYGTNKARLGKDSEKDFDCCCLTLQPCNNPVITEDGYLYDKEAILEYILLKKKEIKNQMSEYEKQIKKQEKREEDGKKSQQLKRVQDFVDSESSLMSGASTSKRARTDEASTSNGTKSISNMDGGKHKVLPSFWIPEHTPNAKPTLVKKPDKTVYCPMTNKPITLKSLIPVNFTLVDENDKTPLVAKRERYKCAVTHDVLSNSTMCAVLKPSGKVVTLECIKKLIKKDMTDPFTEVKLKESDIIEFKRGGTGYASTGAKNAEKARPVMMAS</sequence>
<dbReference type="CDD" id="cd16661">
    <property type="entry name" value="RING-Ubox1_NOSIP"/>
    <property type="match status" value="1"/>
</dbReference>
<evidence type="ECO:0000256" key="5">
    <source>
        <dbReference type="SAM" id="MobiDB-lite"/>
    </source>
</evidence>
<dbReference type="GO" id="GO:0005634">
    <property type="term" value="C:nucleus"/>
    <property type="evidence" value="ECO:0000318"/>
    <property type="project" value="GO_Central"/>
</dbReference>
<dbReference type="PIRSF" id="PIRSF023577">
    <property type="entry name" value="ENOS_interacting"/>
    <property type="match status" value="1"/>
</dbReference>
<feature type="region of interest" description="Disordered" evidence="5">
    <location>
        <begin position="93"/>
        <end position="150"/>
    </location>
</feature>
<evidence type="ECO:0000256" key="1">
    <source>
        <dbReference type="ARBA" id="ARBA00004123"/>
    </source>
</evidence>
<dbReference type="OrthoDB" id="116827at2759"/>
<evidence type="ECO:0000313" key="8">
    <source>
        <dbReference type="Proteomes" id="UP000007110"/>
    </source>
</evidence>
<evidence type="ECO:0000256" key="3">
    <source>
        <dbReference type="ARBA" id="ARBA00023242"/>
    </source>
</evidence>
<dbReference type="Pfam" id="PF15906">
    <property type="entry name" value="zf-NOSIP"/>
    <property type="match status" value="1"/>
</dbReference>
<evidence type="ECO:0000256" key="4">
    <source>
        <dbReference type="PIRNR" id="PIRNR023577"/>
    </source>
</evidence>
<dbReference type="FunFam" id="3.30.40.10:FF:000601">
    <property type="entry name" value="Nitric oxide synthase-interacting protein homolog"/>
    <property type="match status" value="1"/>
</dbReference>
<organism evidence="7 8">
    <name type="scientific">Strongylocentrotus purpuratus</name>
    <name type="common">Purple sea urchin</name>
    <dbReference type="NCBI Taxonomy" id="7668"/>
    <lineage>
        <taxon>Eukaryota</taxon>
        <taxon>Metazoa</taxon>
        <taxon>Echinodermata</taxon>
        <taxon>Eleutherozoa</taxon>
        <taxon>Echinozoa</taxon>
        <taxon>Echinoidea</taxon>
        <taxon>Euechinoidea</taxon>
        <taxon>Echinacea</taxon>
        <taxon>Camarodonta</taxon>
        <taxon>Echinidea</taxon>
        <taxon>Strongylocentrotidae</taxon>
        <taxon>Strongylocentrotus</taxon>
    </lineage>
</organism>
<name>A0A7M7RCW6_STRPU</name>
<dbReference type="FunCoup" id="A0A7M7RCW6">
    <property type="interactions" value="1822"/>
</dbReference>
<feature type="compositionally biased region" description="Polar residues" evidence="5">
    <location>
        <begin position="136"/>
        <end position="147"/>
    </location>
</feature>
<keyword evidence="8" id="KW-1185">Reference proteome</keyword>
<comment type="subcellular location">
    <subcellularLocation>
        <location evidence="1 4">Nucleus</location>
    </subcellularLocation>
</comment>
<feature type="domain" description="Nitric oxide synthase-interacting protein zinc-finger" evidence="6">
    <location>
        <begin position="4"/>
        <end position="78"/>
    </location>
</feature>
<evidence type="ECO:0000259" key="6">
    <source>
        <dbReference type="Pfam" id="PF15906"/>
    </source>
</evidence>
<dbReference type="InterPro" id="IPR013083">
    <property type="entry name" value="Znf_RING/FYVE/PHD"/>
</dbReference>
<keyword evidence="3 4" id="KW-0539">Nucleus</keyword>
<evidence type="ECO:0000256" key="2">
    <source>
        <dbReference type="ARBA" id="ARBA00008126"/>
    </source>
</evidence>
<reference evidence="7" key="2">
    <citation type="submission" date="2021-01" db="UniProtKB">
        <authorList>
            <consortium name="EnsemblMetazoa"/>
        </authorList>
    </citation>
    <scope>IDENTIFICATION</scope>
</reference>
<evidence type="ECO:0000313" key="7">
    <source>
        <dbReference type="EnsemblMetazoa" id="XP_790354"/>
    </source>
</evidence>